<evidence type="ECO:0000313" key="2">
    <source>
        <dbReference type="Proteomes" id="UP000008842"/>
    </source>
</evidence>
<reference evidence="1 2" key="1">
    <citation type="journal article" date="2008" name="DNA Res.">
        <title>Determination of the genome sequence of Porphyromonas gingivalis strain ATCC 33277 and genomic comparison with strain W83 revealed extensive genome rearrangements in P. gingivalis.</title>
        <authorList>
            <person name="Naito M."/>
            <person name="Hirakawa H."/>
            <person name="Yamashita A."/>
            <person name="Ohara N."/>
            <person name="Shoji M."/>
            <person name="Yukitake H."/>
            <person name="Nakayama K."/>
            <person name="Toh H."/>
            <person name="Yoshimura F."/>
            <person name="Kuhara S."/>
            <person name="Hattori M."/>
            <person name="Hayashi T."/>
            <person name="Nakayama K."/>
        </authorList>
    </citation>
    <scope>NUCLEOTIDE SEQUENCE [LARGE SCALE GENOMIC DNA]</scope>
    <source>
        <strain evidence="2">ATCC 33277 / DSM 20709 / CIP 103683 / JCM 12257 / NCTC 11834 / 2561</strain>
    </source>
</reference>
<proteinExistence type="predicted"/>
<dbReference type="EMBL" id="AP009380">
    <property type="protein sequence ID" value="BAG32672.1"/>
    <property type="molecule type" value="Genomic_DNA"/>
</dbReference>
<dbReference type="AlphaFoldDB" id="B2RH27"/>
<evidence type="ECO:0000313" key="1">
    <source>
        <dbReference type="EMBL" id="BAG32672.1"/>
    </source>
</evidence>
<gene>
    <name evidence="1" type="ordered locus">PGN_0153</name>
</gene>
<protein>
    <submittedName>
        <fullName evidence="1">Uncharacterized protein</fullName>
    </submittedName>
</protein>
<accession>B2RH27</accession>
<sequence length="44" mass="5143">MRDLSKKMRDLSKYISSPLRSFVAEKAEHAFRVVRIADFDFGHS</sequence>
<name>B2RH27_PORG3</name>
<dbReference type="HOGENOM" id="CLU_3102131_0_0_10"/>
<dbReference type="KEGG" id="pgn:PGN_0153"/>
<dbReference type="Proteomes" id="UP000008842">
    <property type="component" value="Chromosome"/>
</dbReference>
<organism evidence="1 2">
    <name type="scientific">Porphyromonas gingivalis (strain ATCC 33277 / DSM 20709 / CIP 103683 / JCM 12257 / NCTC 11834 / 2561)</name>
    <dbReference type="NCBI Taxonomy" id="431947"/>
    <lineage>
        <taxon>Bacteria</taxon>
        <taxon>Pseudomonadati</taxon>
        <taxon>Bacteroidota</taxon>
        <taxon>Bacteroidia</taxon>
        <taxon>Bacteroidales</taxon>
        <taxon>Porphyromonadaceae</taxon>
        <taxon>Porphyromonas</taxon>
    </lineage>
</organism>